<dbReference type="AlphaFoldDB" id="A0A9N9J8N3"/>
<reference evidence="1" key="1">
    <citation type="submission" date="2021-06" db="EMBL/GenBank/DDBJ databases">
        <authorList>
            <person name="Kallberg Y."/>
            <person name="Tangrot J."/>
            <person name="Rosling A."/>
        </authorList>
    </citation>
    <scope>NUCLEOTIDE SEQUENCE</scope>
    <source>
        <strain evidence="1">FL966</strain>
    </source>
</reference>
<evidence type="ECO:0000313" key="1">
    <source>
        <dbReference type="EMBL" id="CAG8770821.1"/>
    </source>
</evidence>
<keyword evidence="2" id="KW-1185">Reference proteome</keyword>
<proteinExistence type="predicted"/>
<accession>A0A9N9J8N3</accession>
<gene>
    <name evidence="1" type="ORF">CPELLU_LOCUS15867</name>
</gene>
<name>A0A9N9J8N3_9GLOM</name>
<dbReference type="EMBL" id="CAJVQA010021828">
    <property type="protein sequence ID" value="CAG8770821.1"/>
    <property type="molecule type" value="Genomic_DNA"/>
</dbReference>
<evidence type="ECO:0000313" key="2">
    <source>
        <dbReference type="Proteomes" id="UP000789759"/>
    </source>
</evidence>
<comment type="caution">
    <text evidence="1">The sequence shown here is derived from an EMBL/GenBank/DDBJ whole genome shotgun (WGS) entry which is preliminary data.</text>
</comment>
<dbReference type="Proteomes" id="UP000789759">
    <property type="component" value="Unassembled WGS sequence"/>
</dbReference>
<organism evidence="1 2">
    <name type="scientific">Cetraspora pellucida</name>
    <dbReference type="NCBI Taxonomy" id="1433469"/>
    <lineage>
        <taxon>Eukaryota</taxon>
        <taxon>Fungi</taxon>
        <taxon>Fungi incertae sedis</taxon>
        <taxon>Mucoromycota</taxon>
        <taxon>Glomeromycotina</taxon>
        <taxon>Glomeromycetes</taxon>
        <taxon>Diversisporales</taxon>
        <taxon>Gigasporaceae</taxon>
        <taxon>Cetraspora</taxon>
    </lineage>
</organism>
<protein>
    <submittedName>
        <fullName evidence="1">24118_t:CDS:1</fullName>
    </submittedName>
</protein>
<feature type="non-terminal residue" evidence="1">
    <location>
        <position position="45"/>
    </location>
</feature>
<sequence length="45" mass="4999">RLEGYFSCLLSIEKLSPAVTHTVTATAEDMCLASFLHDGLEWGER</sequence>